<dbReference type="GO" id="GO:0043190">
    <property type="term" value="C:ATP-binding cassette (ABC) transporter complex"/>
    <property type="evidence" value="ECO:0007669"/>
    <property type="project" value="InterPro"/>
</dbReference>
<feature type="transmembrane region" description="Helical" evidence="7">
    <location>
        <begin position="158"/>
        <end position="188"/>
    </location>
</feature>
<dbReference type="NCBIfam" id="TIGR00056">
    <property type="entry name" value="MlaE family lipid ABC transporter permease subunit"/>
    <property type="match status" value="1"/>
</dbReference>
<dbReference type="EMBL" id="DSVI01000010">
    <property type="protein sequence ID" value="HGT48045.1"/>
    <property type="molecule type" value="Genomic_DNA"/>
</dbReference>
<dbReference type="InterPro" id="IPR030802">
    <property type="entry name" value="Permease_MalE"/>
</dbReference>
<keyword evidence="6 7" id="KW-0472">Membrane</keyword>
<comment type="caution">
    <text evidence="8">The sequence shown here is derived from an EMBL/GenBank/DDBJ whole genome shotgun (WGS) entry which is preliminary data.</text>
</comment>
<sequence>MRLKAVNKKTSTSAYLSSIENRLNEFFIMIAGLWIFTVQFFRYVFVPPYEVYEIRKHMNELGIKTLPIVSVTGFIIGLVLAMQTQPVLARFGAEAYLPGSVGISIVRELGPVITALIFAGRVSSGIGAELGSMRVTEQIDAMEVSAVDPFKYLVVTRIFACTFILPILTVYVIFIALAGAYIAVVLVQNMTIEYYTNAVLYSVEFGDAIPGVAKTFVFGYIVGLVGSYKGYTATNGTEGVGRASTTAVVVSSLMILIFDMILVKITLWLWPTF</sequence>
<evidence type="ECO:0000256" key="4">
    <source>
        <dbReference type="ARBA" id="ARBA00022692"/>
    </source>
</evidence>
<feature type="transmembrane region" description="Helical" evidence="7">
    <location>
        <begin position="208"/>
        <end position="226"/>
    </location>
</feature>
<keyword evidence="4 7" id="KW-0812">Transmembrane</keyword>
<evidence type="ECO:0000256" key="5">
    <source>
        <dbReference type="ARBA" id="ARBA00022989"/>
    </source>
</evidence>
<keyword evidence="5 7" id="KW-1133">Transmembrane helix</keyword>
<dbReference type="PANTHER" id="PTHR30188:SF4">
    <property type="entry name" value="PROTEIN TRIGALACTOSYLDIACYLGLYCEROL 1, CHLOROPLASTIC"/>
    <property type="match status" value="1"/>
</dbReference>
<evidence type="ECO:0000256" key="2">
    <source>
        <dbReference type="ARBA" id="ARBA00007556"/>
    </source>
</evidence>
<dbReference type="InterPro" id="IPR003453">
    <property type="entry name" value="ABC_MlaE_roteobac"/>
</dbReference>
<feature type="transmembrane region" description="Helical" evidence="7">
    <location>
        <begin position="65"/>
        <end position="82"/>
    </location>
</feature>
<evidence type="ECO:0000256" key="6">
    <source>
        <dbReference type="ARBA" id="ARBA00023136"/>
    </source>
</evidence>
<comment type="similarity">
    <text evidence="2 7">Belongs to the MlaE permease family.</text>
</comment>
<reference evidence="8" key="1">
    <citation type="journal article" date="2020" name="mSystems">
        <title>Genome- and Community-Level Interaction Insights into Carbon Utilization and Element Cycling Functions of Hydrothermarchaeota in Hydrothermal Sediment.</title>
        <authorList>
            <person name="Zhou Z."/>
            <person name="Liu Y."/>
            <person name="Xu W."/>
            <person name="Pan J."/>
            <person name="Luo Z.H."/>
            <person name="Li M."/>
        </authorList>
    </citation>
    <scope>NUCLEOTIDE SEQUENCE [LARGE SCALE GENOMIC DNA]</scope>
    <source>
        <strain evidence="8">SpSt-500</strain>
    </source>
</reference>
<proteinExistence type="inferred from homology"/>
<name>A0A832DHD8_9BACT</name>
<evidence type="ECO:0000256" key="3">
    <source>
        <dbReference type="ARBA" id="ARBA00022448"/>
    </source>
</evidence>
<evidence type="ECO:0000256" key="1">
    <source>
        <dbReference type="ARBA" id="ARBA00004141"/>
    </source>
</evidence>
<dbReference type="PANTHER" id="PTHR30188">
    <property type="entry name" value="ABC TRANSPORTER PERMEASE PROTEIN-RELATED"/>
    <property type="match status" value="1"/>
</dbReference>
<accession>A0A832DHD8</accession>
<dbReference type="GO" id="GO:0005548">
    <property type="term" value="F:phospholipid transporter activity"/>
    <property type="evidence" value="ECO:0007669"/>
    <property type="project" value="TreeGrafter"/>
</dbReference>
<evidence type="ECO:0000256" key="7">
    <source>
        <dbReference type="RuleBase" id="RU362044"/>
    </source>
</evidence>
<protein>
    <submittedName>
        <fullName evidence="8">ABC transporter permease</fullName>
    </submittedName>
</protein>
<keyword evidence="3" id="KW-0813">Transport</keyword>
<gene>
    <name evidence="8" type="ORF">ENS56_08420</name>
</gene>
<organism evidence="8">
    <name type="scientific">Ignavibacterium album</name>
    <dbReference type="NCBI Taxonomy" id="591197"/>
    <lineage>
        <taxon>Bacteria</taxon>
        <taxon>Pseudomonadati</taxon>
        <taxon>Ignavibacteriota</taxon>
        <taxon>Ignavibacteria</taxon>
        <taxon>Ignavibacteriales</taxon>
        <taxon>Ignavibacteriaceae</taxon>
        <taxon>Ignavibacterium</taxon>
    </lineage>
</organism>
<comment type="subcellular location">
    <subcellularLocation>
        <location evidence="1">Membrane</location>
        <topology evidence="1">Multi-pass membrane protein</topology>
    </subcellularLocation>
</comment>
<dbReference type="AlphaFoldDB" id="A0A832DHD8"/>
<feature type="transmembrane region" description="Helical" evidence="7">
    <location>
        <begin position="26"/>
        <end position="45"/>
    </location>
</feature>
<evidence type="ECO:0000313" key="8">
    <source>
        <dbReference type="EMBL" id="HGT48045.1"/>
    </source>
</evidence>
<feature type="transmembrane region" description="Helical" evidence="7">
    <location>
        <begin position="247"/>
        <end position="270"/>
    </location>
</feature>
<dbReference type="Pfam" id="PF02405">
    <property type="entry name" value="MlaE"/>
    <property type="match status" value="1"/>
</dbReference>